<feature type="non-terminal residue" evidence="1">
    <location>
        <position position="60"/>
    </location>
</feature>
<evidence type="ECO:0000313" key="2">
    <source>
        <dbReference type="Proteomes" id="UP000671828"/>
    </source>
</evidence>
<reference evidence="1" key="1">
    <citation type="submission" date="2021-04" db="EMBL/GenBank/DDBJ databases">
        <title>Saccharothrix algeriensis WGS.</title>
        <authorList>
            <person name="Stuskova K."/>
            <person name="Hakalova E."/>
            <person name="Tebbal A.B."/>
            <person name="Eichmeier A."/>
        </authorList>
    </citation>
    <scope>NUCLEOTIDE SEQUENCE</scope>
    <source>
        <strain evidence="1">NRRL B-24137</strain>
    </source>
</reference>
<dbReference type="AlphaFoldDB" id="A0A8T8I274"/>
<dbReference type="EMBL" id="CP072788">
    <property type="protein sequence ID" value="QTR04530.1"/>
    <property type="molecule type" value="Genomic_DNA"/>
</dbReference>
<organism evidence="1 2">
    <name type="scientific">Saccharothrix algeriensis</name>
    <dbReference type="NCBI Taxonomy" id="173560"/>
    <lineage>
        <taxon>Bacteria</taxon>
        <taxon>Bacillati</taxon>
        <taxon>Actinomycetota</taxon>
        <taxon>Actinomycetes</taxon>
        <taxon>Pseudonocardiales</taxon>
        <taxon>Pseudonocardiaceae</taxon>
        <taxon>Saccharothrix</taxon>
    </lineage>
</organism>
<name>A0A8T8I274_9PSEU</name>
<gene>
    <name evidence="1" type="ORF">J7S33_06570</name>
</gene>
<sequence>SWMASPAAIQAGTLANAPVGSGPYNYDKASSAPQSQYVFTKKQGHWDDATYQFPTVRLFP</sequence>
<evidence type="ECO:0000313" key="1">
    <source>
        <dbReference type="EMBL" id="QTR04530.1"/>
    </source>
</evidence>
<dbReference type="Proteomes" id="UP000671828">
    <property type="component" value="Chromosome"/>
</dbReference>
<dbReference type="Gene3D" id="3.40.190.10">
    <property type="entry name" value="Periplasmic binding protein-like II"/>
    <property type="match status" value="1"/>
</dbReference>
<feature type="non-terminal residue" evidence="1">
    <location>
        <position position="1"/>
    </location>
</feature>
<protein>
    <submittedName>
        <fullName evidence="1">Uncharacterized protein</fullName>
    </submittedName>
</protein>
<accession>A0A8T8I274</accession>
<proteinExistence type="predicted"/>